<dbReference type="Pfam" id="PF10442">
    <property type="entry name" value="FIST_C"/>
    <property type="match status" value="1"/>
</dbReference>
<dbReference type="PaxDb" id="1148-1001390"/>
<keyword evidence="5" id="KW-0472">Membrane</keyword>
<sequence>MVVYASPTFGQGFWLPLPSRRAPHYFISPMTHSLRWVNALSTRPSLERALDEAIAKVGGQGQWDLAIIFLSSSFASDAARLMPLVQEKLSVPNLIGCLGGGIIGMENNATVQEVEGEVALSLTVAQLPGVTVTPFYVHGEGMPDLDAPPQSWVDLMGVDPASGADFIILADPMTGGITDFLAGLDFAYPQATKVGGLASGENVAMGGSLFLQSSDHPAGRYGDGFIGVALAGNIRLGSVVAQGCRPIGEPFVVNQGQRNIITEIQGKDADSGTVVLETPLASLQKLIPTLSPKDQELAQSSLFVGVASDEFKLTLQPGDFLIRNLLGVDPRQGAIAIGDRVRKGQRLQFHLRDRETSADDLQILLRHYTEGEANQSSSTAIGALMFSCLGRGYGLYGTPNFDSQMFGQYFPGVALGGFFCNGEIGQVGAQTFLHGYTSAFAIVHRAS</sequence>
<accession>Q55521</accession>
<dbReference type="InterPro" id="IPR013702">
    <property type="entry name" value="FIST_domain_N"/>
</dbReference>
<dbReference type="PIRSF" id="PIRSF018953">
    <property type="entry name" value="UCP018953"/>
    <property type="match status" value="1"/>
</dbReference>
<dbReference type="InterPro" id="IPR019494">
    <property type="entry name" value="FIST_C"/>
</dbReference>
<dbReference type="GO" id="GO:0005886">
    <property type="term" value="C:plasma membrane"/>
    <property type="evidence" value="ECO:0007669"/>
    <property type="project" value="UniProtKB-SubCell"/>
</dbReference>
<evidence type="ECO:0000256" key="2">
    <source>
        <dbReference type="ARBA" id="ARBA00022475"/>
    </source>
</evidence>
<dbReference type="Proteomes" id="UP000001425">
    <property type="component" value="Chromosome"/>
</dbReference>
<keyword evidence="9" id="KW-1185">Reference proteome</keyword>
<proteinExistence type="predicted"/>
<dbReference type="PIR" id="S76033">
    <property type="entry name" value="S76033"/>
</dbReference>
<evidence type="ECO:0000259" key="7">
    <source>
        <dbReference type="SMART" id="SM01204"/>
    </source>
</evidence>
<feature type="domain" description="FIST C-domain" evidence="7">
    <location>
        <begin position="279"/>
        <end position="427"/>
    </location>
</feature>
<dbReference type="SMART" id="SM00897">
    <property type="entry name" value="FIST"/>
    <property type="match status" value="1"/>
</dbReference>
<evidence type="ECO:0000256" key="4">
    <source>
        <dbReference type="ARBA" id="ARBA00022989"/>
    </source>
</evidence>
<evidence type="ECO:0000256" key="5">
    <source>
        <dbReference type="ARBA" id="ARBA00023136"/>
    </source>
</evidence>
<dbReference type="InterPro" id="IPR016741">
    <property type="entry name" value="UCP018953"/>
</dbReference>
<feature type="domain" description="FIST" evidence="6">
    <location>
        <begin position="62"/>
        <end position="268"/>
    </location>
</feature>
<reference evidence="8 9" key="1">
    <citation type="journal article" date="1995" name="DNA Res.">
        <title>Sequence analysis of the genome of the unicellular cyanobacterium Synechocystis sp. strain PCC6803. I. Sequence features in the 1 Mb region from map positions 64% to 92% of the genome.</title>
        <authorList>
            <person name="Kaneko T."/>
            <person name="Tanaka A."/>
            <person name="Sato S."/>
            <person name="Kotani H."/>
            <person name="Sazuka T."/>
            <person name="Miyajima N."/>
            <person name="Sugiura M."/>
            <person name="Tabata S."/>
        </authorList>
    </citation>
    <scope>NUCLEOTIDE SEQUENCE [LARGE SCALE GENOMIC DNA]</scope>
    <source>
        <strain evidence="9">ATCC 27184 / PCC 6803 / Kazusa</strain>
    </source>
</reference>
<dbReference type="PANTHER" id="PTHR14939:SF5">
    <property type="entry name" value="F-BOX ONLY PROTEIN 22"/>
    <property type="match status" value="1"/>
</dbReference>
<comment type="subcellular location">
    <subcellularLocation>
        <location evidence="1">Cell membrane</location>
        <topology evidence="1">Multi-pass membrane protein</topology>
    </subcellularLocation>
</comment>
<dbReference type="PANTHER" id="PTHR14939">
    <property type="entry name" value="F-BOX ONLY PROTEIN 22"/>
    <property type="match status" value="1"/>
</dbReference>
<keyword evidence="3" id="KW-0812">Transmembrane</keyword>
<dbReference type="EMBL" id="BA000022">
    <property type="protein sequence ID" value="BAA10880.1"/>
    <property type="molecule type" value="Genomic_DNA"/>
</dbReference>
<dbReference type="InParanoid" id="Q55521"/>
<evidence type="ECO:0000313" key="9">
    <source>
        <dbReference type="Proteomes" id="UP000001425"/>
    </source>
</evidence>
<gene>
    <name evidence="8" type="ordered locus">sll0524</name>
</gene>
<evidence type="ECO:0000259" key="6">
    <source>
        <dbReference type="SMART" id="SM00897"/>
    </source>
</evidence>
<dbReference type="SMART" id="SM01204">
    <property type="entry name" value="FIST_C"/>
    <property type="match status" value="1"/>
</dbReference>
<dbReference type="eggNOG" id="COG4398">
    <property type="taxonomic scope" value="Bacteria"/>
</dbReference>
<dbReference type="STRING" id="1148.gene:10500386"/>
<dbReference type="Pfam" id="PF08495">
    <property type="entry name" value="FIST"/>
    <property type="match status" value="1"/>
</dbReference>
<evidence type="ECO:0000256" key="1">
    <source>
        <dbReference type="ARBA" id="ARBA00004651"/>
    </source>
</evidence>
<dbReference type="KEGG" id="syn:sll0524"/>
<evidence type="ECO:0000313" key="8">
    <source>
        <dbReference type="EMBL" id="BAA10880.1"/>
    </source>
</evidence>
<evidence type="ECO:0000256" key="3">
    <source>
        <dbReference type="ARBA" id="ARBA00022692"/>
    </source>
</evidence>
<dbReference type="AlphaFoldDB" id="Q55521"/>
<organism evidence="8 9">
    <name type="scientific">Synechocystis sp. (strain ATCC 27184 / PCC 6803 / Kazusa)</name>
    <dbReference type="NCBI Taxonomy" id="1111708"/>
    <lineage>
        <taxon>Bacteria</taxon>
        <taxon>Bacillati</taxon>
        <taxon>Cyanobacteriota</taxon>
        <taxon>Cyanophyceae</taxon>
        <taxon>Synechococcales</taxon>
        <taxon>Merismopediaceae</taxon>
        <taxon>Synechocystis</taxon>
    </lineage>
</organism>
<name>Q55521_SYNY3</name>
<keyword evidence="4" id="KW-1133">Transmembrane helix</keyword>
<protein>
    <submittedName>
        <fullName evidence="8">Sll0524 protein</fullName>
    </submittedName>
</protein>
<dbReference type="EnsemblBacteria" id="BAA10880">
    <property type="protein sequence ID" value="BAA10880"/>
    <property type="gene ID" value="BAA10880"/>
</dbReference>
<keyword evidence="2" id="KW-1003">Cell membrane</keyword>
<reference evidence="8 9" key="2">
    <citation type="journal article" date="1996" name="DNA Res.">
        <title>Sequence analysis of the genome of the unicellular cyanobacterium Synechocystis sp. strain PCC6803. II. Sequence determination of the entire genome and assignment of potential protein-coding regions.</title>
        <authorList>
            <person name="Kaneko T."/>
            <person name="Sato S."/>
            <person name="Kotani H."/>
            <person name="Tanaka A."/>
            <person name="Asamizu E."/>
            <person name="Nakamura Y."/>
            <person name="Miyajima N."/>
            <person name="Hirosawa M."/>
            <person name="Sugiura M."/>
            <person name="Sasamoto S."/>
            <person name="Kimura T."/>
            <person name="Hosouchi T."/>
            <person name="Matsuno A."/>
            <person name="Muraki A."/>
            <person name="Nakazaki N."/>
            <person name="Naruo K."/>
            <person name="Okumura S."/>
            <person name="Shimpo S."/>
            <person name="Takeuchi C."/>
            <person name="Wada T."/>
            <person name="Watanabe A."/>
            <person name="Yamada M."/>
            <person name="Yasuda M."/>
            <person name="Tabata S."/>
        </authorList>
    </citation>
    <scope>NUCLEOTIDE SEQUENCE [LARGE SCALE GENOMIC DNA]</scope>
    <source>
        <strain evidence="9">ATCC 27184 / PCC 6803 / Kazusa</strain>
    </source>
</reference>
<dbReference type="IntAct" id="Q55521">
    <property type="interactions" value="3"/>
</dbReference>